<evidence type="ECO:0000313" key="1">
    <source>
        <dbReference type="EMBL" id="RAQ99861.1"/>
    </source>
</evidence>
<accession>A0A364MRE6</accession>
<keyword evidence="2" id="KW-1185">Reference proteome</keyword>
<dbReference type="Proteomes" id="UP000249619">
    <property type="component" value="Unassembled WGS sequence"/>
</dbReference>
<sequence length="9" mass="1005">MASAMQTCY</sequence>
<reference evidence="2" key="1">
    <citation type="submission" date="2018-05" db="EMBL/GenBank/DDBJ databases">
        <title>Draft genome sequence of Stemphylium lycopersici strain CIDEFI 213.</title>
        <authorList>
            <person name="Medina R."/>
            <person name="Franco M.E.E."/>
            <person name="Lucentini C.G."/>
            <person name="Saparrat M.C.N."/>
            <person name="Balatti P.A."/>
        </authorList>
    </citation>
    <scope>NUCLEOTIDE SEQUENCE [LARGE SCALE GENOMIC DNA]</scope>
    <source>
        <strain evidence="2">CIDEFI 213</strain>
    </source>
</reference>
<proteinExistence type="predicted"/>
<evidence type="ECO:0000313" key="2">
    <source>
        <dbReference type="Proteomes" id="UP000249619"/>
    </source>
</evidence>
<comment type="caution">
    <text evidence="1">The sequence shown here is derived from an EMBL/GenBank/DDBJ whole genome shotgun (WGS) entry which is preliminary data.</text>
</comment>
<dbReference type="EMBL" id="QGDH01000464">
    <property type="protein sequence ID" value="RAQ99861.1"/>
    <property type="molecule type" value="Genomic_DNA"/>
</dbReference>
<organism evidence="1 2">
    <name type="scientific">Stemphylium lycopersici</name>
    <name type="common">Tomato gray leaf spot disease fungus</name>
    <name type="synonym">Thyrospora lycopersici</name>
    <dbReference type="NCBI Taxonomy" id="183478"/>
    <lineage>
        <taxon>Eukaryota</taxon>
        <taxon>Fungi</taxon>
        <taxon>Dikarya</taxon>
        <taxon>Ascomycota</taxon>
        <taxon>Pezizomycotina</taxon>
        <taxon>Dothideomycetes</taxon>
        <taxon>Pleosporomycetidae</taxon>
        <taxon>Pleosporales</taxon>
        <taxon>Pleosporineae</taxon>
        <taxon>Pleosporaceae</taxon>
        <taxon>Stemphylium</taxon>
    </lineage>
</organism>
<protein>
    <submittedName>
        <fullName evidence="1">Uncharacterized protein</fullName>
    </submittedName>
</protein>
<name>A0A364MRE6_STELY</name>
<gene>
    <name evidence="1" type="ORF">DDE83_009171</name>
</gene>